<keyword evidence="1" id="KW-0479">Metal-binding</keyword>
<evidence type="ECO:0000313" key="4">
    <source>
        <dbReference type="Proteomes" id="UP000315496"/>
    </source>
</evidence>
<evidence type="ECO:0000313" key="3">
    <source>
        <dbReference type="EMBL" id="TNJ28747.1"/>
    </source>
</evidence>
<accession>A0A4Z1T6I2</accession>
<reference evidence="3 4" key="1">
    <citation type="submission" date="2019-05" db="EMBL/GenBank/DDBJ databases">
        <title>The compact genome of Giardia muris reveals important steps in the evolution of intestinal protozoan parasites.</title>
        <authorList>
            <person name="Xu F."/>
            <person name="Jimenez-Gonzalez A."/>
            <person name="Einarsson E."/>
            <person name="Astvaldsson A."/>
            <person name="Peirasmaki D."/>
            <person name="Eckmann L."/>
            <person name="Andersson J.O."/>
            <person name="Svard S.G."/>
            <person name="Jerlstrom-Hultqvist J."/>
        </authorList>
    </citation>
    <scope>NUCLEOTIDE SEQUENCE [LARGE SCALE GENOMIC DNA]</scope>
    <source>
        <strain evidence="3 4">Roberts-Thomson</strain>
    </source>
</reference>
<dbReference type="SMART" id="SM00184">
    <property type="entry name" value="RING"/>
    <property type="match status" value="1"/>
</dbReference>
<dbReference type="Gene3D" id="3.30.40.10">
    <property type="entry name" value="Zinc/RING finger domain, C3HC4 (zinc finger)"/>
    <property type="match status" value="1"/>
</dbReference>
<protein>
    <submittedName>
        <fullName evidence="3">RING zinc finger-containing protein</fullName>
    </submittedName>
</protein>
<organism evidence="3 4">
    <name type="scientific">Giardia muris</name>
    <dbReference type="NCBI Taxonomy" id="5742"/>
    <lineage>
        <taxon>Eukaryota</taxon>
        <taxon>Metamonada</taxon>
        <taxon>Diplomonadida</taxon>
        <taxon>Hexamitidae</taxon>
        <taxon>Giardiinae</taxon>
        <taxon>Giardia</taxon>
    </lineage>
</organism>
<dbReference type="InterPro" id="IPR047126">
    <property type="entry name" value="RNF141-like"/>
</dbReference>
<dbReference type="AlphaFoldDB" id="A0A4Z1T6I2"/>
<evidence type="ECO:0000259" key="2">
    <source>
        <dbReference type="PROSITE" id="PS50089"/>
    </source>
</evidence>
<dbReference type="GO" id="GO:0008270">
    <property type="term" value="F:zinc ion binding"/>
    <property type="evidence" value="ECO:0007669"/>
    <property type="project" value="UniProtKB-KW"/>
</dbReference>
<name>A0A4Z1T6I2_GIAMU</name>
<sequence>MKEVLSCLQILNSPEGSNWTLSMLPDGMITLRTGIVNDLVSITAPLALLSIPASFLRSNVDLVELPPPDADGTYTSAYMEVSIESLPLDTSITLILHHGAVTVRYSSSEMPALASREAAEYFLFGLGSQVGIGFLPASGTYFVINNNRVAVLTQKKQSSQPWMDATLTLQTRGTGSVGETVIRLVRPLRHLVPRLKLQLSETTIQQMSTEKLLARLAQQLEEPKINILELSPLKPEDLEALNYQKLSELEMELVHWRRVAQEALKRENCVICFERGPNIVLTPCNHLSVCHECSQKISQCPLCKANIETKLVVKNL</sequence>
<proteinExistence type="predicted"/>
<keyword evidence="1" id="KW-0862">Zinc</keyword>
<keyword evidence="4" id="KW-1185">Reference proteome</keyword>
<dbReference type="VEuPathDB" id="GiardiaDB:GMRT_13782"/>
<feature type="domain" description="RING-type" evidence="2">
    <location>
        <begin position="269"/>
        <end position="304"/>
    </location>
</feature>
<dbReference type="PANTHER" id="PTHR12109">
    <property type="entry name" value="RING FINGER PROTEIN 141-RELATED"/>
    <property type="match status" value="1"/>
</dbReference>
<dbReference type="Proteomes" id="UP000315496">
    <property type="component" value="Chromosome 2"/>
</dbReference>
<dbReference type="SUPFAM" id="SSF57850">
    <property type="entry name" value="RING/U-box"/>
    <property type="match status" value="1"/>
</dbReference>
<keyword evidence="1" id="KW-0863">Zinc-finger</keyword>
<dbReference type="Pfam" id="PF13920">
    <property type="entry name" value="zf-C3HC4_3"/>
    <property type="match status" value="1"/>
</dbReference>
<dbReference type="OrthoDB" id="1711136at2759"/>
<dbReference type="PROSITE" id="PS50089">
    <property type="entry name" value="ZF_RING_2"/>
    <property type="match status" value="1"/>
</dbReference>
<dbReference type="InterPro" id="IPR001841">
    <property type="entry name" value="Znf_RING"/>
</dbReference>
<dbReference type="InterPro" id="IPR013083">
    <property type="entry name" value="Znf_RING/FYVE/PHD"/>
</dbReference>
<gene>
    <name evidence="3" type="ORF">GMRT_13782</name>
</gene>
<dbReference type="EMBL" id="VDLU01000002">
    <property type="protein sequence ID" value="TNJ28747.1"/>
    <property type="molecule type" value="Genomic_DNA"/>
</dbReference>
<evidence type="ECO:0000256" key="1">
    <source>
        <dbReference type="PROSITE-ProRule" id="PRU00175"/>
    </source>
</evidence>
<comment type="caution">
    <text evidence="3">The sequence shown here is derived from an EMBL/GenBank/DDBJ whole genome shotgun (WGS) entry which is preliminary data.</text>
</comment>
<dbReference type="PANTHER" id="PTHR12109:SF5">
    <property type="entry name" value="RING-TYPE DOMAIN-CONTAINING PROTEIN"/>
    <property type="match status" value="1"/>
</dbReference>